<feature type="transmembrane region" description="Helical" evidence="7">
    <location>
        <begin position="138"/>
        <end position="159"/>
    </location>
</feature>
<dbReference type="InterPro" id="IPR003740">
    <property type="entry name" value="YitT"/>
</dbReference>
<protein>
    <submittedName>
        <fullName evidence="8">YitT family protein</fullName>
    </submittedName>
</protein>
<evidence type="ECO:0000256" key="4">
    <source>
        <dbReference type="ARBA" id="ARBA00022989"/>
    </source>
</evidence>
<evidence type="ECO:0000256" key="5">
    <source>
        <dbReference type="ARBA" id="ARBA00023136"/>
    </source>
</evidence>
<dbReference type="KEGG" id="sgq:SGLAD_v1c04380"/>
<comment type="subcellular location">
    <subcellularLocation>
        <location evidence="1">Cell membrane</location>
        <topology evidence="1">Multi-pass membrane protein</topology>
    </subcellularLocation>
</comment>
<dbReference type="Pfam" id="PF02588">
    <property type="entry name" value="YitT_membrane"/>
    <property type="match status" value="1"/>
</dbReference>
<dbReference type="NCBIfam" id="NF043063">
    <property type="entry name" value="MMSYN1_0411"/>
    <property type="match status" value="1"/>
</dbReference>
<feature type="transmembrane region" description="Helical" evidence="7">
    <location>
        <begin position="113"/>
        <end position="131"/>
    </location>
</feature>
<organism evidence="8 9">
    <name type="scientific">Spiroplasma gladiatoris</name>
    <dbReference type="NCBI Taxonomy" id="2143"/>
    <lineage>
        <taxon>Bacteria</taxon>
        <taxon>Bacillati</taxon>
        <taxon>Mycoplasmatota</taxon>
        <taxon>Mollicutes</taxon>
        <taxon>Entomoplasmatales</taxon>
        <taxon>Spiroplasmataceae</taxon>
        <taxon>Spiroplasma</taxon>
    </lineage>
</organism>
<sequence length="545" mass="62102">METIDIDPQKVNTIEGNDSNQKVIKDLDMTHLENKIISKREQRLLVQSYFKNKFWKEFLKLILAAFIITIAFDYFISVTGRNGLFPAGLGAFARFLSILTYGNDVSKQSSFYFIYYFVINVPLFIFGYIKLGKKFSYTTILFVALQITFDQIIQIIPYINPTEFHFIVNYKLLQDITNSWNAGIWLFVFGVIGGLMLGLSYSIVYKMGSSTGGADFISIYYSKKKNKPIGAINRNVNLVILAVVITLNTIILPMNMVNPDIKANVLNNLGLAKAFETYDKNNVDLINSILNYLFNKSGLVDVNGVVNPDFAHNMGLTDLKGKDHAQLIQEIIENLKGKNNFNTDTGWKYLVEYATKNGYGDDLPTSLVAQIKLGFIFGPSLFASIGLVLASAITTNALYPKFTVRTYLIKTNNPKEINKTLLDKGYQNDIISWDVTNRINRNYLHRAVIMVAMTVLNWDEIEKDIFMADPNVKINILQTKAIKGIFDYDIKKNDERDVILKKITSDEQELEKIRQIALVKYNKEQKKAKRKKMLKSPISKNNKKN</sequence>
<dbReference type="RefSeq" id="WP_166739160.1">
    <property type="nucleotide sequence ID" value="NZ_CP038013.1"/>
</dbReference>
<name>A0A4P7AHH0_9MOLU</name>
<feature type="region of interest" description="Disordered" evidence="6">
    <location>
        <begin position="524"/>
        <end position="545"/>
    </location>
</feature>
<feature type="transmembrane region" description="Helical" evidence="7">
    <location>
        <begin position="235"/>
        <end position="254"/>
    </location>
</feature>
<dbReference type="PANTHER" id="PTHR33545:SF5">
    <property type="entry name" value="UPF0750 MEMBRANE PROTEIN YITT"/>
    <property type="match status" value="1"/>
</dbReference>
<evidence type="ECO:0000256" key="6">
    <source>
        <dbReference type="SAM" id="MobiDB-lite"/>
    </source>
</evidence>
<keyword evidence="3 7" id="KW-0812">Transmembrane</keyword>
<accession>A0A4P7AHH0</accession>
<dbReference type="EMBL" id="CP038013">
    <property type="protein sequence ID" value="QBQ07637.1"/>
    <property type="molecule type" value="Genomic_DNA"/>
</dbReference>
<reference evidence="8 9" key="1">
    <citation type="submission" date="2019-03" db="EMBL/GenBank/DDBJ databases">
        <title>Complete genome sequence of Spiroplasma gladiatoris TG-1 (DSM 22552).</title>
        <authorList>
            <person name="Lin Y.-C."/>
            <person name="Chou L."/>
            <person name="Kuo C.-H."/>
        </authorList>
    </citation>
    <scope>NUCLEOTIDE SEQUENCE [LARGE SCALE GENOMIC DNA]</scope>
    <source>
        <strain evidence="8 9">TG-1</strain>
    </source>
</reference>
<gene>
    <name evidence="8" type="ORF">SGLAD_v1c04380</name>
</gene>
<keyword evidence="9" id="KW-1185">Reference proteome</keyword>
<evidence type="ECO:0000313" key="8">
    <source>
        <dbReference type="EMBL" id="QBQ07637.1"/>
    </source>
</evidence>
<feature type="transmembrane region" description="Helical" evidence="7">
    <location>
        <begin position="373"/>
        <end position="399"/>
    </location>
</feature>
<keyword evidence="2" id="KW-1003">Cell membrane</keyword>
<evidence type="ECO:0000313" key="9">
    <source>
        <dbReference type="Proteomes" id="UP000294309"/>
    </source>
</evidence>
<dbReference type="InterPro" id="IPR051461">
    <property type="entry name" value="UPF0750_membrane"/>
</dbReference>
<proteinExistence type="predicted"/>
<evidence type="ECO:0000256" key="2">
    <source>
        <dbReference type="ARBA" id="ARBA00022475"/>
    </source>
</evidence>
<dbReference type="Proteomes" id="UP000294309">
    <property type="component" value="Chromosome"/>
</dbReference>
<evidence type="ECO:0000256" key="7">
    <source>
        <dbReference type="SAM" id="Phobius"/>
    </source>
</evidence>
<evidence type="ECO:0000256" key="1">
    <source>
        <dbReference type="ARBA" id="ARBA00004651"/>
    </source>
</evidence>
<feature type="transmembrane region" description="Helical" evidence="7">
    <location>
        <begin position="58"/>
        <end position="76"/>
    </location>
</feature>
<keyword evidence="5 7" id="KW-0472">Membrane</keyword>
<evidence type="ECO:0000256" key="3">
    <source>
        <dbReference type="ARBA" id="ARBA00022692"/>
    </source>
</evidence>
<dbReference type="GO" id="GO:0005886">
    <property type="term" value="C:plasma membrane"/>
    <property type="evidence" value="ECO:0007669"/>
    <property type="project" value="UniProtKB-SubCell"/>
</dbReference>
<dbReference type="AlphaFoldDB" id="A0A4P7AHH0"/>
<dbReference type="PANTHER" id="PTHR33545">
    <property type="entry name" value="UPF0750 MEMBRANE PROTEIN YITT-RELATED"/>
    <property type="match status" value="1"/>
</dbReference>
<keyword evidence="4 7" id="KW-1133">Transmembrane helix</keyword>
<feature type="transmembrane region" description="Helical" evidence="7">
    <location>
        <begin position="179"/>
        <end position="199"/>
    </location>
</feature>